<dbReference type="Proteomes" id="UP000177625">
    <property type="component" value="Unassembled WGS sequence"/>
</dbReference>
<dbReference type="Gene3D" id="1.25.40.20">
    <property type="entry name" value="Ankyrin repeat-containing domain"/>
    <property type="match status" value="1"/>
</dbReference>
<feature type="domain" description="Nephrocystin 3-like N-terminal" evidence="4">
    <location>
        <begin position="65"/>
        <end position="241"/>
    </location>
</feature>
<dbReference type="Pfam" id="PF12796">
    <property type="entry name" value="Ank_2"/>
    <property type="match status" value="3"/>
</dbReference>
<organism evidence="5 6">
    <name type="scientific">Rhynchosporium secalis</name>
    <name type="common">Barley scald fungus</name>
    <dbReference type="NCBI Taxonomy" id="38038"/>
    <lineage>
        <taxon>Eukaryota</taxon>
        <taxon>Fungi</taxon>
        <taxon>Dikarya</taxon>
        <taxon>Ascomycota</taxon>
        <taxon>Pezizomycotina</taxon>
        <taxon>Leotiomycetes</taxon>
        <taxon>Helotiales</taxon>
        <taxon>Ploettnerulaceae</taxon>
        <taxon>Rhynchosporium</taxon>
    </lineage>
</organism>
<accession>A0A1E1LXP4</accession>
<dbReference type="InterPro" id="IPR002110">
    <property type="entry name" value="Ankyrin_rpt"/>
</dbReference>
<dbReference type="InterPro" id="IPR051165">
    <property type="entry name" value="Multifunctional_ANK_Repeat"/>
</dbReference>
<evidence type="ECO:0000313" key="5">
    <source>
        <dbReference type="EMBL" id="CZT41634.1"/>
    </source>
</evidence>
<dbReference type="PANTHER" id="PTHR24123">
    <property type="entry name" value="ANKYRIN REPEAT-CONTAINING"/>
    <property type="match status" value="1"/>
</dbReference>
<evidence type="ECO:0000313" key="6">
    <source>
        <dbReference type="Proteomes" id="UP000177625"/>
    </source>
</evidence>
<dbReference type="SMART" id="SM00248">
    <property type="entry name" value="ANK"/>
    <property type="match status" value="10"/>
</dbReference>
<dbReference type="PROSITE" id="PS50088">
    <property type="entry name" value="ANK_REPEAT"/>
    <property type="match status" value="2"/>
</dbReference>
<keyword evidence="2 3" id="KW-0040">ANK repeat</keyword>
<evidence type="ECO:0000256" key="2">
    <source>
        <dbReference type="ARBA" id="ARBA00023043"/>
    </source>
</evidence>
<dbReference type="InterPro" id="IPR036770">
    <property type="entry name" value="Ankyrin_rpt-contain_sf"/>
</dbReference>
<feature type="repeat" description="ANK" evidence="3">
    <location>
        <begin position="901"/>
        <end position="922"/>
    </location>
</feature>
<keyword evidence="1" id="KW-0677">Repeat</keyword>
<evidence type="ECO:0000256" key="1">
    <source>
        <dbReference type="ARBA" id="ARBA00022737"/>
    </source>
</evidence>
<dbReference type="EMBL" id="FJVC01000038">
    <property type="protein sequence ID" value="CZT41634.1"/>
    <property type="molecule type" value="Genomic_DNA"/>
</dbReference>
<evidence type="ECO:0000256" key="3">
    <source>
        <dbReference type="PROSITE-ProRule" id="PRU00023"/>
    </source>
</evidence>
<reference evidence="6" key="1">
    <citation type="submission" date="2016-03" db="EMBL/GenBank/DDBJ databases">
        <authorList>
            <person name="Guldener U."/>
        </authorList>
    </citation>
    <scope>NUCLEOTIDE SEQUENCE [LARGE SCALE GENOMIC DNA]</scope>
</reference>
<dbReference type="Pfam" id="PF00023">
    <property type="entry name" value="Ank"/>
    <property type="match status" value="2"/>
</dbReference>
<sequence>MEEEQLPPYIEKFRWPGSETVIQVTTSSHAPSLNDVDRQCTAILAQHKSDAPEQNSALETRVEGIYQWILSNQLSSDWDVQQNSSLLLISGDSSNSKPILSACLLEYLSDGESSPSLRGDNTSPCHSFSDEMIETRRDGTAVLQSLIHQLVCRRQQVIKYLEAAYDLQGPNFYQNFNEMWKIFIAIASNKRNGPINVIIDAIDECEKDTRDRLLHSMLKLVNESQSTGVTRLPRMKFVITSHPQLSRLYPPHIELMIDPSQGRVEDDLKLVIQARIARIVSRTHCKPEARVYLEKALYSKADRTFLWATLVLHLLEKSYFTSQKDFECIVDELPQDLPATYERFLQRIPSENQRHASKMLYFIMGSSRPMTLDEMGVLIALSGQSSLQAVKTDMQPNIQETIEEILGPLVRIWKSRIYLVHLSLKEFLLGIAEEPAYPLSSSFGIDSAKSNLLIAESCIRYLLLDDFSYDLFLVEDASSEISPTTPSDDSDDTLGLEDLWDPFHIGENGREDMFIDPVILEAEACTRIEKRYPLFDYAATHWAEHFALGCKSASPELKAAARRLSDARDFPGLNWFRYFWSRSNNNMSYPMDFGPIVTASFFGHHDTVGSLLENSAFLDTYMSQDRGLSWAARKGHTTIVQKLLDKGANPDVKVADGSTCLIAASQYDRGEVVCLLLDREGRLPNGAGFRVNFTWNRGRTPLSIASENGFLGIVRQLLDHEHVLPDIPDLDQWTPLFYSVFGKHLDVLQTLLSDRDVSPNHLDRTGRNAISWAASEGHIDIVKYLLSLSHMRVEERDLVGRNALSWAAGNGQLEVIIELRRSRRFDISSRDNDGRNALSWASHGRHYKVVEYLIKCDRLGADAADADGWTPLAWALFGNAPKTVQVLLSSGAVDVNKRDRNGRTALSFAAGYGYLEVVKLLLGVAGIDVRNTSDTGQTPLSAAQANGQFEVANTLLKALGE</sequence>
<dbReference type="Gene3D" id="3.40.50.300">
    <property type="entry name" value="P-loop containing nucleotide triphosphate hydrolases"/>
    <property type="match status" value="1"/>
</dbReference>
<feature type="repeat" description="ANK" evidence="3">
    <location>
        <begin position="623"/>
        <end position="655"/>
    </location>
</feature>
<protein>
    <recommendedName>
        <fullName evidence="4">Nephrocystin 3-like N-terminal domain-containing protein</fullName>
    </recommendedName>
</protein>
<dbReference type="InterPro" id="IPR027417">
    <property type="entry name" value="P-loop_NTPase"/>
</dbReference>
<gene>
    <name evidence="5" type="ORF">RSE6_01393</name>
</gene>
<dbReference type="AlphaFoldDB" id="A0A1E1LXP4"/>
<dbReference type="InterPro" id="IPR056884">
    <property type="entry name" value="NPHP3-like_N"/>
</dbReference>
<keyword evidence="6" id="KW-1185">Reference proteome</keyword>
<dbReference type="SUPFAM" id="SSF48403">
    <property type="entry name" value="Ankyrin repeat"/>
    <property type="match status" value="1"/>
</dbReference>
<dbReference type="PANTHER" id="PTHR24123:SF33">
    <property type="entry name" value="PROTEIN HOS4"/>
    <property type="match status" value="1"/>
</dbReference>
<dbReference type="Pfam" id="PF24883">
    <property type="entry name" value="NPHP3_N"/>
    <property type="match status" value="1"/>
</dbReference>
<proteinExistence type="predicted"/>
<dbReference type="PROSITE" id="PS50297">
    <property type="entry name" value="ANK_REP_REGION"/>
    <property type="match status" value="1"/>
</dbReference>
<evidence type="ECO:0000259" key="4">
    <source>
        <dbReference type="Pfam" id="PF24883"/>
    </source>
</evidence>
<name>A0A1E1LXP4_RHYSE</name>